<dbReference type="Proteomes" id="UP000243719">
    <property type="component" value="Unassembled WGS sequence"/>
</dbReference>
<dbReference type="GO" id="GO:0000287">
    <property type="term" value="F:magnesium ion binding"/>
    <property type="evidence" value="ECO:0007669"/>
    <property type="project" value="InterPro"/>
</dbReference>
<evidence type="ECO:0000313" key="4">
    <source>
        <dbReference type="EMBL" id="SDV46041.1"/>
    </source>
</evidence>
<organism evidence="4 5">
    <name type="scientific">Chitinasiproducens palmae</name>
    <dbReference type="NCBI Taxonomy" id="1770053"/>
    <lineage>
        <taxon>Bacteria</taxon>
        <taxon>Pseudomonadati</taxon>
        <taxon>Pseudomonadota</taxon>
        <taxon>Betaproteobacteria</taxon>
        <taxon>Burkholderiales</taxon>
        <taxon>Burkholderiaceae</taxon>
        <taxon>Chitinasiproducens</taxon>
    </lineage>
</organism>
<dbReference type="Gene3D" id="3.90.470.20">
    <property type="entry name" value="4'-phosphopantetheinyl transferase domain"/>
    <property type="match status" value="1"/>
</dbReference>
<evidence type="ECO:0000256" key="2">
    <source>
        <dbReference type="ARBA" id="ARBA00022679"/>
    </source>
</evidence>
<reference evidence="5" key="1">
    <citation type="submission" date="2016-09" db="EMBL/GenBank/DDBJ databases">
        <authorList>
            <person name="Varghese N."/>
            <person name="Submissions S."/>
        </authorList>
    </citation>
    <scope>NUCLEOTIDE SEQUENCE [LARGE SCALE GENOMIC DNA]</scope>
    <source>
        <strain evidence="5">JS23</strain>
    </source>
</reference>
<dbReference type="RefSeq" id="WP_091903381.1">
    <property type="nucleotide sequence ID" value="NZ_FNLO01000001.1"/>
</dbReference>
<protein>
    <submittedName>
        <fullName evidence="4">4'-phosphopantetheinyl transferase</fullName>
    </submittedName>
</protein>
<gene>
    <name evidence="4" type="ORF">SAMN05216551_10124</name>
</gene>
<dbReference type="InterPro" id="IPR050559">
    <property type="entry name" value="P-Pant_transferase_sf"/>
</dbReference>
<dbReference type="PANTHER" id="PTHR12215">
    <property type="entry name" value="PHOSPHOPANTETHEINE TRANSFERASE"/>
    <property type="match status" value="1"/>
</dbReference>
<dbReference type="InterPro" id="IPR008278">
    <property type="entry name" value="4-PPantetheinyl_Trfase_dom"/>
</dbReference>
<dbReference type="GO" id="GO:0008897">
    <property type="term" value="F:holo-[acyl-carrier-protein] synthase activity"/>
    <property type="evidence" value="ECO:0007669"/>
    <property type="project" value="InterPro"/>
</dbReference>
<dbReference type="GO" id="GO:0005829">
    <property type="term" value="C:cytosol"/>
    <property type="evidence" value="ECO:0007669"/>
    <property type="project" value="TreeGrafter"/>
</dbReference>
<dbReference type="SUPFAM" id="SSF56214">
    <property type="entry name" value="4'-phosphopantetheinyl transferase"/>
    <property type="match status" value="2"/>
</dbReference>
<evidence type="ECO:0000313" key="5">
    <source>
        <dbReference type="Proteomes" id="UP000243719"/>
    </source>
</evidence>
<name>A0A1H2PID2_9BURK</name>
<accession>A0A1H2PID2</accession>
<dbReference type="GO" id="GO:0019878">
    <property type="term" value="P:lysine biosynthetic process via aminoadipic acid"/>
    <property type="evidence" value="ECO:0007669"/>
    <property type="project" value="TreeGrafter"/>
</dbReference>
<evidence type="ECO:0000256" key="1">
    <source>
        <dbReference type="ARBA" id="ARBA00010990"/>
    </source>
</evidence>
<comment type="similarity">
    <text evidence="1">Belongs to the P-Pant transferase superfamily. Gsp/Sfp/HetI/AcpT family.</text>
</comment>
<dbReference type="STRING" id="1770053.SAMN05216551_10124"/>
<dbReference type="EMBL" id="FNLO01000001">
    <property type="protein sequence ID" value="SDV46041.1"/>
    <property type="molecule type" value="Genomic_DNA"/>
</dbReference>
<dbReference type="PANTHER" id="PTHR12215:SF10">
    <property type="entry name" value="L-AMINOADIPATE-SEMIALDEHYDE DEHYDROGENASE-PHOSPHOPANTETHEINYL TRANSFERASE"/>
    <property type="match status" value="1"/>
</dbReference>
<sequence>MSDVMVARARLLPAHGRWPADVDVWDIDLAGQPETQRHLDAAERARTARYLHLRDRVRFAGTRSVLRELLGAYLNESPSALRFAVSGNGRPELAAGFGALSFNVSHAGERALAVVSRKRIVGIDIETRDPGLDWQPLTRLVCTAAEHAVLAAYDVDARRDAFLRCWTAKEAILKALGLGIAEGLLAVDTLSALARPRRPRVLDRGRFEAARRLAFDWIEDLAGYVACVSFAAEAADRSLTPTALPSA</sequence>
<evidence type="ECO:0000259" key="3">
    <source>
        <dbReference type="Pfam" id="PF01648"/>
    </source>
</evidence>
<dbReference type="InterPro" id="IPR037143">
    <property type="entry name" value="4-PPantetheinyl_Trfase_dom_sf"/>
</dbReference>
<proteinExistence type="inferred from homology"/>
<feature type="domain" description="4'-phosphopantetheinyl transferase" evidence="3">
    <location>
        <begin position="121"/>
        <end position="207"/>
    </location>
</feature>
<keyword evidence="5" id="KW-1185">Reference proteome</keyword>
<keyword evidence="2 4" id="KW-0808">Transferase</keyword>
<dbReference type="OrthoDB" id="9808281at2"/>
<dbReference type="AlphaFoldDB" id="A0A1H2PID2"/>
<dbReference type="Pfam" id="PF01648">
    <property type="entry name" value="ACPS"/>
    <property type="match status" value="1"/>
</dbReference>